<proteinExistence type="predicted"/>
<name>A0A3P6Q5Y9_9BILA</name>
<sequence length="69" mass="7633">MTDLELCAAKSHLEFSFEDIKTGKDPMPQYSLDLRTESLNRVTVSEPSGRLAICGGEAGLLIFLPCFIR</sequence>
<organism evidence="1 2">
    <name type="scientific">Gongylonema pulchrum</name>
    <dbReference type="NCBI Taxonomy" id="637853"/>
    <lineage>
        <taxon>Eukaryota</taxon>
        <taxon>Metazoa</taxon>
        <taxon>Ecdysozoa</taxon>
        <taxon>Nematoda</taxon>
        <taxon>Chromadorea</taxon>
        <taxon>Rhabditida</taxon>
        <taxon>Spirurina</taxon>
        <taxon>Spiruromorpha</taxon>
        <taxon>Spiruroidea</taxon>
        <taxon>Gongylonematidae</taxon>
        <taxon>Gongylonema</taxon>
    </lineage>
</organism>
<protein>
    <submittedName>
        <fullName evidence="1">Uncharacterized protein</fullName>
    </submittedName>
</protein>
<accession>A0A3P6Q5Y9</accession>
<evidence type="ECO:0000313" key="1">
    <source>
        <dbReference type="EMBL" id="VDK40827.1"/>
    </source>
</evidence>
<dbReference type="Proteomes" id="UP000271098">
    <property type="component" value="Unassembled WGS sequence"/>
</dbReference>
<evidence type="ECO:0000313" key="2">
    <source>
        <dbReference type="Proteomes" id="UP000271098"/>
    </source>
</evidence>
<reference evidence="1 2" key="1">
    <citation type="submission" date="2018-11" db="EMBL/GenBank/DDBJ databases">
        <authorList>
            <consortium name="Pathogen Informatics"/>
        </authorList>
    </citation>
    <scope>NUCLEOTIDE SEQUENCE [LARGE SCALE GENOMIC DNA]</scope>
</reference>
<dbReference type="AlphaFoldDB" id="A0A3P6Q5Y9"/>
<dbReference type="EMBL" id="UYRT01006618">
    <property type="protein sequence ID" value="VDK40827.1"/>
    <property type="molecule type" value="Genomic_DNA"/>
</dbReference>
<dbReference type="OrthoDB" id="3535323at2759"/>
<keyword evidence="2" id="KW-1185">Reference proteome</keyword>
<gene>
    <name evidence="1" type="ORF">GPUH_LOCUS3752</name>
</gene>